<dbReference type="Proteomes" id="UP000215595">
    <property type="component" value="Unassembled WGS sequence"/>
</dbReference>
<feature type="region of interest" description="Disordered" evidence="1">
    <location>
        <begin position="143"/>
        <end position="166"/>
    </location>
</feature>
<evidence type="ECO:0008006" key="5">
    <source>
        <dbReference type="Google" id="ProtNLM"/>
    </source>
</evidence>
<protein>
    <recommendedName>
        <fullName evidence="5">Lipoprotein</fullName>
    </recommendedName>
</protein>
<evidence type="ECO:0000256" key="2">
    <source>
        <dbReference type="SAM" id="SignalP"/>
    </source>
</evidence>
<sequence>MIRPLMIAASALSLAACASLAPYGPQAGPGGQGYAEQRIESDRYRVTYNGVGAPGPVADLALLRAADLTLEQGYDWFEVTQRYVDGRPDSAGGFRPSVSVGYGSTSGRYGGYRYSGSSTGVGVGLNFSGPSPTSTMLEVRMGSGPVPDRGEAYDAREVRSALSGRG</sequence>
<evidence type="ECO:0000313" key="4">
    <source>
        <dbReference type="Proteomes" id="UP000215595"/>
    </source>
</evidence>
<feature type="chain" id="PRO_5012378369" description="Lipoprotein" evidence="2">
    <location>
        <begin position="28"/>
        <end position="166"/>
    </location>
</feature>
<feature type="signal peptide" evidence="2">
    <location>
        <begin position="1"/>
        <end position="27"/>
    </location>
</feature>
<dbReference type="EMBL" id="NCEB01000019">
    <property type="protein sequence ID" value="OYX32906.1"/>
    <property type="molecule type" value="Genomic_DNA"/>
</dbReference>
<comment type="caution">
    <text evidence="3">The sequence shown here is derived from an EMBL/GenBank/DDBJ whole genome shotgun (WGS) entry which is preliminary data.</text>
</comment>
<dbReference type="AlphaFoldDB" id="A0A258FKR6"/>
<gene>
    <name evidence="3" type="ORF">B7Z01_09695</name>
</gene>
<dbReference type="PROSITE" id="PS51257">
    <property type="entry name" value="PROKAR_LIPOPROTEIN"/>
    <property type="match status" value="1"/>
</dbReference>
<accession>A0A258FKR6</accession>
<organism evidence="3 4">
    <name type="scientific">Brevundimonas subvibrioides</name>
    <dbReference type="NCBI Taxonomy" id="74313"/>
    <lineage>
        <taxon>Bacteria</taxon>
        <taxon>Pseudomonadati</taxon>
        <taxon>Pseudomonadota</taxon>
        <taxon>Alphaproteobacteria</taxon>
        <taxon>Caulobacterales</taxon>
        <taxon>Caulobacteraceae</taxon>
        <taxon>Brevundimonas</taxon>
    </lineage>
</organism>
<name>A0A258FKR6_9CAUL</name>
<feature type="compositionally biased region" description="Basic and acidic residues" evidence="1">
    <location>
        <begin position="148"/>
        <end position="159"/>
    </location>
</feature>
<evidence type="ECO:0000256" key="1">
    <source>
        <dbReference type="SAM" id="MobiDB-lite"/>
    </source>
</evidence>
<keyword evidence="2" id="KW-0732">Signal</keyword>
<evidence type="ECO:0000313" key="3">
    <source>
        <dbReference type="EMBL" id="OYX32906.1"/>
    </source>
</evidence>
<dbReference type="NCBIfam" id="NF047637">
    <property type="entry name" value="lipo_CC0125"/>
    <property type="match status" value="1"/>
</dbReference>
<reference evidence="3 4" key="1">
    <citation type="submission" date="2017-03" db="EMBL/GenBank/DDBJ databases">
        <title>Lifting the veil on microbial sulfur biogeochemistry in mining wastewaters.</title>
        <authorList>
            <person name="Kantor R.S."/>
            <person name="Colenbrander Nelson T."/>
            <person name="Marshall S."/>
            <person name="Bennett D."/>
            <person name="Apte S."/>
            <person name="Camacho D."/>
            <person name="Thomas B.C."/>
            <person name="Warren L.A."/>
            <person name="Banfield J.F."/>
        </authorList>
    </citation>
    <scope>NUCLEOTIDE SEQUENCE [LARGE SCALE GENOMIC DNA]</scope>
    <source>
        <strain evidence="3">32-69-9</strain>
    </source>
</reference>
<proteinExistence type="predicted"/>